<dbReference type="Gene3D" id="3.20.20.120">
    <property type="entry name" value="Enolase-like C-terminal domain"/>
    <property type="match status" value="1"/>
</dbReference>
<dbReference type="InterPro" id="IPR013342">
    <property type="entry name" value="Mandelate_racemase_C"/>
</dbReference>
<dbReference type="InterPro" id="IPR013341">
    <property type="entry name" value="Mandelate_racemase_N_dom"/>
</dbReference>
<dbReference type="Pfam" id="PF02746">
    <property type="entry name" value="MR_MLE_N"/>
    <property type="match status" value="1"/>
</dbReference>
<dbReference type="EMBL" id="SHNP01000005">
    <property type="protein sequence ID" value="MCX2974961.1"/>
    <property type="molecule type" value="Genomic_DNA"/>
</dbReference>
<evidence type="ECO:0000313" key="3">
    <source>
        <dbReference type="EMBL" id="MCX2974961.1"/>
    </source>
</evidence>
<dbReference type="PANTHER" id="PTHR48080:SF2">
    <property type="entry name" value="D-GALACTONATE DEHYDRATASE"/>
    <property type="match status" value="1"/>
</dbReference>
<keyword evidence="4" id="KW-1185">Reference proteome</keyword>
<dbReference type="SUPFAM" id="SSF54826">
    <property type="entry name" value="Enolase N-terminal domain-like"/>
    <property type="match status" value="1"/>
</dbReference>
<dbReference type="PANTHER" id="PTHR48080">
    <property type="entry name" value="D-GALACTONATE DEHYDRATASE-RELATED"/>
    <property type="match status" value="1"/>
</dbReference>
<feature type="domain" description="Mandelate racemase/muconate lactonizing enzyme C-terminal" evidence="2">
    <location>
        <begin position="152"/>
        <end position="261"/>
    </location>
</feature>
<dbReference type="CDD" id="cd03316">
    <property type="entry name" value="MR_like"/>
    <property type="match status" value="1"/>
</dbReference>
<comment type="caution">
    <text evidence="3">The sequence shown here is derived from an EMBL/GenBank/DDBJ whole genome shotgun (WGS) entry which is preliminary data.</text>
</comment>
<evidence type="ECO:0000259" key="2">
    <source>
        <dbReference type="SMART" id="SM00922"/>
    </source>
</evidence>
<dbReference type="InterPro" id="IPR029017">
    <property type="entry name" value="Enolase-like_N"/>
</dbReference>
<dbReference type="InterPro" id="IPR034593">
    <property type="entry name" value="DgoD-like"/>
</dbReference>
<dbReference type="SMART" id="SM00922">
    <property type="entry name" value="MR_MLE"/>
    <property type="match status" value="1"/>
</dbReference>
<organism evidence="3 4">
    <name type="scientific">Candidatus Seongchinamella marina</name>
    <dbReference type="NCBI Taxonomy" id="2518990"/>
    <lineage>
        <taxon>Bacteria</taxon>
        <taxon>Pseudomonadati</taxon>
        <taxon>Pseudomonadota</taxon>
        <taxon>Gammaproteobacteria</taxon>
        <taxon>Cellvibrionales</taxon>
        <taxon>Halieaceae</taxon>
        <taxon>Seongchinamella</taxon>
    </lineage>
</organism>
<dbReference type="Gene3D" id="3.30.390.10">
    <property type="entry name" value="Enolase-like, N-terminal domain"/>
    <property type="match status" value="1"/>
</dbReference>
<keyword evidence="1" id="KW-0456">Lyase</keyword>
<proteinExistence type="predicted"/>
<reference evidence="3" key="1">
    <citation type="submission" date="2019-02" db="EMBL/GenBank/DDBJ databases">
        <authorList>
            <person name="Li S.-H."/>
        </authorList>
    </citation>
    <scope>NUCLEOTIDE SEQUENCE</scope>
    <source>
        <strain evidence="3">IMCC8485</strain>
    </source>
</reference>
<sequence length="402" mass="44007">MLIKEFETFVVANPPPRFGGRYFIFIKLVTDTGIVGYGEVYCATFSAHTVEAMLKDTAERFIIGHDPFHIEKLWRSVYGAGYTLRPDVSLVSVLSALEIACWDIVGKACEKPAYELLGGQVHDRLRSYTYIYPAQGDVYPEDGDEDHVYVNPESAAQRAMDYVAQGFTALKFDPAGPYTVFDGGMPSGEELDRSEAFIKAIREAVGGSVDLLFGTHGQFSPAGAIRLAKRLEAYDPLWFEEPIPPENTAAMAQVASATSIPVATGERLCTKYEFARVLQDRAASILQLNLGRVGGLLEAKKIAALAEVHYAQLAPHMYCGPIVGAANIQLATCSPNFLILEGIETWGGFQAELLEKPVQWQDGYIVPSREPGLGVSLNEAVARANPWTGNELHLQMGLEPVR</sequence>
<dbReference type="InterPro" id="IPR029065">
    <property type="entry name" value="Enolase_C-like"/>
</dbReference>
<dbReference type="Pfam" id="PF13378">
    <property type="entry name" value="MR_MLE_C"/>
    <property type="match status" value="1"/>
</dbReference>
<name>A0ABT3SY80_9GAMM</name>
<evidence type="ECO:0000313" key="4">
    <source>
        <dbReference type="Proteomes" id="UP001143307"/>
    </source>
</evidence>
<dbReference type="SUPFAM" id="SSF51604">
    <property type="entry name" value="Enolase C-terminal domain-like"/>
    <property type="match status" value="1"/>
</dbReference>
<evidence type="ECO:0000256" key="1">
    <source>
        <dbReference type="ARBA" id="ARBA00023239"/>
    </source>
</evidence>
<accession>A0ABT3SY80</accession>
<dbReference type="Proteomes" id="UP001143307">
    <property type="component" value="Unassembled WGS sequence"/>
</dbReference>
<dbReference type="RefSeq" id="WP_279253629.1">
    <property type="nucleotide sequence ID" value="NZ_SHNP01000005.1"/>
</dbReference>
<dbReference type="InterPro" id="IPR036849">
    <property type="entry name" value="Enolase-like_C_sf"/>
</dbReference>
<protein>
    <submittedName>
        <fullName evidence="3">Mandelate racemase/muconate lactonizing enzyme family protein</fullName>
    </submittedName>
</protein>
<gene>
    <name evidence="3" type="ORF">EYC87_15315</name>
</gene>